<name>A0ABV6NLY5_9BACI</name>
<evidence type="ECO:0000256" key="1">
    <source>
        <dbReference type="SAM" id="Phobius"/>
    </source>
</evidence>
<keyword evidence="1" id="KW-0472">Membrane</keyword>
<organism evidence="2 3">
    <name type="scientific">Halalkalibacter alkalisediminis</name>
    <dbReference type="NCBI Taxonomy" id="935616"/>
    <lineage>
        <taxon>Bacteria</taxon>
        <taxon>Bacillati</taxon>
        <taxon>Bacillota</taxon>
        <taxon>Bacilli</taxon>
        <taxon>Bacillales</taxon>
        <taxon>Bacillaceae</taxon>
        <taxon>Halalkalibacter</taxon>
    </lineage>
</organism>
<accession>A0ABV6NLY5</accession>
<dbReference type="EMBL" id="JBHLTR010000082">
    <property type="protein sequence ID" value="MFC0561699.1"/>
    <property type="molecule type" value="Genomic_DNA"/>
</dbReference>
<feature type="transmembrane region" description="Helical" evidence="1">
    <location>
        <begin position="45"/>
        <end position="63"/>
    </location>
</feature>
<gene>
    <name evidence="2" type="ORF">ACFFH4_22715</name>
</gene>
<feature type="transmembrane region" description="Helical" evidence="1">
    <location>
        <begin position="15"/>
        <end position="33"/>
    </location>
</feature>
<evidence type="ECO:0000313" key="3">
    <source>
        <dbReference type="Proteomes" id="UP001589833"/>
    </source>
</evidence>
<keyword evidence="3" id="KW-1185">Reference proteome</keyword>
<proteinExistence type="predicted"/>
<reference evidence="2 3" key="1">
    <citation type="submission" date="2024-09" db="EMBL/GenBank/DDBJ databases">
        <authorList>
            <person name="Sun Q."/>
            <person name="Mori K."/>
        </authorList>
    </citation>
    <scope>NUCLEOTIDE SEQUENCE [LARGE SCALE GENOMIC DNA]</scope>
    <source>
        <strain evidence="2 3">NCAIM B.02301</strain>
    </source>
</reference>
<dbReference type="Proteomes" id="UP001589833">
    <property type="component" value="Unassembled WGS sequence"/>
</dbReference>
<feature type="transmembrane region" description="Helical" evidence="1">
    <location>
        <begin position="75"/>
        <end position="94"/>
    </location>
</feature>
<dbReference type="RefSeq" id="WP_390187424.1">
    <property type="nucleotide sequence ID" value="NZ_JBHLTR010000082.1"/>
</dbReference>
<protein>
    <submittedName>
        <fullName evidence="2">Uncharacterized protein</fullName>
    </submittedName>
</protein>
<comment type="caution">
    <text evidence="2">The sequence shown here is derived from an EMBL/GenBank/DDBJ whole genome shotgun (WGS) entry which is preliminary data.</text>
</comment>
<keyword evidence="1" id="KW-1133">Transmembrane helix</keyword>
<evidence type="ECO:0000313" key="2">
    <source>
        <dbReference type="EMBL" id="MFC0561699.1"/>
    </source>
</evidence>
<keyword evidence="1" id="KW-0812">Transmembrane</keyword>
<sequence>MQITFINSVKAKKIVNYYLVFLIGAVFLLAYLGGDNDYLTSQQSWVIFYILSVIMFVIGYIYVFTYPKEERKEFWITHIITIAFFACLNLYLIFFR</sequence>